<evidence type="ECO:0000256" key="2">
    <source>
        <dbReference type="ARBA" id="ARBA00022679"/>
    </source>
</evidence>
<evidence type="ECO:0000313" key="4">
    <source>
        <dbReference type="EMBL" id="MFB9376698.1"/>
    </source>
</evidence>
<dbReference type="PANTHER" id="PTHR45947">
    <property type="entry name" value="SULFOQUINOVOSYL TRANSFERASE SQD2"/>
    <property type="match status" value="1"/>
</dbReference>
<comment type="caution">
    <text evidence="4">The sequence shown here is derived from an EMBL/GenBank/DDBJ whole genome shotgun (WGS) entry which is preliminary data.</text>
</comment>
<dbReference type="Pfam" id="PF13692">
    <property type="entry name" value="Glyco_trans_1_4"/>
    <property type="match status" value="1"/>
</dbReference>
<dbReference type="RefSeq" id="WP_380135929.1">
    <property type="nucleotide sequence ID" value="NZ_JBHLUI010000003.1"/>
</dbReference>
<dbReference type="Gene3D" id="3.40.50.2000">
    <property type="entry name" value="Glycogen Phosphorylase B"/>
    <property type="match status" value="2"/>
</dbReference>
<sequence>MPPARPARVVVASRIFAPEPAAAAYRLRALADGLSRVGARVRVLTSRVPGDRATTAGVSRWPVLRDASGAVRGYLPYASFDLPLIGRLLTGPRPDVVVVEPPPTTGVAVALACALRRLPYVYYAADLLSAAAEGSGVNPAVVRALTTVEGAVLRRAEHVLTVSAGVADRIHAFGVEPDRVTVVGSGVDTGSFSPGPAPQGSDLVYAGTMSEVHGAGVFVEAFARIAAEHPEARLVMFGGGVDRERMIARAAELVPGRVDFPGVVPAARVAEAFRTARAGLASLRPGGGYEFAFVTKVFAATACGAPVVYAGPGPCADLVRDNDLGWAVPHDVDVVAQAMGAALGARDTDEDRARRAAWTRREASLDAVAARATATVLDVVESAGRS</sequence>
<evidence type="ECO:0000256" key="1">
    <source>
        <dbReference type="ARBA" id="ARBA00022676"/>
    </source>
</evidence>
<dbReference type="InterPro" id="IPR050194">
    <property type="entry name" value="Glycosyltransferase_grp1"/>
</dbReference>
<evidence type="ECO:0000313" key="5">
    <source>
        <dbReference type="Proteomes" id="UP001589748"/>
    </source>
</evidence>
<keyword evidence="1" id="KW-0328">Glycosyltransferase</keyword>
<dbReference type="Pfam" id="PF13579">
    <property type="entry name" value="Glyco_trans_4_4"/>
    <property type="match status" value="1"/>
</dbReference>
<dbReference type="PANTHER" id="PTHR45947:SF3">
    <property type="entry name" value="SULFOQUINOVOSYL TRANSFERASE SQD2"/>
    <property type="match status" value="1"/>
</dbReference>
<feature type="domain" description="Glycosyltransferase subfamily 4-like N-terminal" evidence="3">
    <location>
        <begin position="24"/>
        <end position="185"/>
    </location>
</feature>
<proteinExistence type="predicted"/>
<keyword evidence="2" id="KW-0808">Transferase</keyword>
<protein>
    <submittedName>
        <fullName evidence="4">Glycosyltransferase</fullName>
    </submittedName>
</protein>
<dbReference type="SUPFAM" id="SSF53756">
    <property type="entry name" value="UDP-Glycosyltransferase/glycogen phosphorylase"/>
    <property type="match status" value="1"/>
</dbReference>
<organism evidence="4 5">
    <name type="scientific">Kineococcus gynurae</name>
    <dbReference type="NCBI Taxonomy" id="452979"/>
    <lineage>
        <taxon>Bacteria</taxon>
        <taxon>Bacillati</taxon>
        <taxon>Actinomycetota</taxon>
        <taxon>Actinomycetes</taxon>
        <taxon>Kineosporiales</taxon>
        <taxon>Kineosporiaceae</taxon>
        <taxon>Kineococcus</taxon>
    </lineage>
</organism>
<keyword evidence="5" id="KW-1185">Reference proteome</keyword>
<accession>A0ABV5LRJ2</accession>
<dbReference type="Proteomes" id="UP001589748">
    <property type="component" value="Unassembled WGS sequence"/>
</dbReference>
<gene>
    <name evidence="4" type="ORF">ACFFVI_06925</name>
</gene>
<dbReference type="EMBL" id="JBHMDM010000004">
    <property type="protein sequence ID" value="MFB9376698.1"/>
    <property type="molecule type" value="Genomic_DNA"/>
</dbReference>
<evidence type="ECO:0000259" key="3">
    <source>
        <dbReference type="Pfam" id="PF13579"/>
    </source>
</evidence>
<name>A0ABV5LRJ2_9ACTN</name>
<reference evidence="4 5" key="1">
    <citation type="submission" date="2024-09" db="EMBL/GenBank/DDBJ databases">
        <authorList>
            <person name="Sun Q."/>
            <person name="Mori K."/>
        </authorList>
    </citation>
    <scope>NUCLEOTIDE SEQUENCE [LARGE SCALE GENOMIC DNA]</scope>
    <source>
        <strain evidence="4 5">TISTR 1856</strain>
    </source>
</reference>
<dbReference type="InterPro" id="IPR028098">
    <property type="entry name" value="Glyco_trans_4-like_N"/>
</dbReference>